<feature type="zinc finger region" description="C3H1-type" evidence="5">
    <location>
        <begin position="75"/>
        <end position="103"/>
    </location>
</feature>
<dbReference type="EMBL" id="JAOAOG010000090">
    <property type="protein sequence ID" value="KAJ6249813.1"/>
    <property type="molecule type" value="Genomic_DNA"/>
</dbReference>
<feature type="domain" description="C3H1-type" evidence="6">
    <location>
        <begin position="75"/>
        <end position="103"/>
    </location>
</feature>
<comment type="caution">
    <text evidence="7">The sequence shown here is derived from an EMBL/GenBank/DDBJ whole genome shotgun (WGS) entry which is preliminary data.</text>
</comment>
<sequence>MEYNEEKKQELVGFDENENNCQLINNNKQNNLIKKNLYKTELCKYYIENGSCQFGDKCVFAHGKKELNVRIKHLKFKTEVCKQYWENGECRFGVRCHYIHTPNPENIALCSSFALKFFKVVLNNLKKKKIEVNKKTKHKLKIFEDIFQSNKENFGLKTEETPLTQDKYLISKLKQNAQLGITIKENKKGFPLRQRNKRVDC</sequence>
<accession>A0ABQ8YYU8</accession>
<evidence type="ECO:0000313" key="7">
    <source>
        <dbReference type="EMBL" id="KAJ6249813.1"/>
    </source>
</evidence>
<dbReference type="SMART" id="SM00356">
    <property type="entry name" value="ZnF_C3H1"/>
    <property type="match status" value="2"/>
</dbReference>
<feature type="domain" description="C3H1-type" evidence="6">
    <location>
        <begin position="37"/>
        <end position="65"/>
    </location>
</feature>
<dbReference type="InterPro" id="IPR045877">
    <property type="entry name" value="ZFP36-like"/>
</dbReference>
<evidence type="ECO:0000256" key="1">
    <source>
        <dbReference type="ARBA" id="ARBA00022723"/>
    </source>
</evidence>
<evidence type="ECO:0000256" key="5">
    <source>
        <dbReference type="PROSITE-ProRule" id="PRU00723"/>
    </source>
</evidence>
<protein>
    <submittedName>
        <fullName evidence="7">Protein tis11</fullName>
    </submittedName>
</protein>
<keyword evidence="1 5" id="KW-0479">Metal-binding</keyword>
<keyword evidence="8" id="KW-1185">Reference proteome</keyword>
<keyword evidence="3 5" id="KW-0863">Zinc-finger</keyword>
<evidence type="ECO:0000259" key="6">
    <source>
        <dbReference type="PROSITE" id="PS50103"/>
    </source>
</evidence>
<dbReference type="Pfam" id="PF00642">
    <property type="entry name" value="zf-CCCH"/>
    <property type="match status" value="2"/>
</dbReference>
<proteinExistence type="predicted"/>
<name>A0ABQ8YYU8_9EUKA</name>
<dbReference type="SUPFAM" id="SSF90229">
    <property type="entry name" value="CCCH zinc finger"/>
    <property type="match status" value="2"/>
</dbReference>
<dbReference type="PANTHER" id="PTHR12547">
    <property type="entry name" value="CCCH ZINC FINGER/TIS11-RELATED"/>
    <property type="match status" value="1"/>
</dbReference>
<evidence type="ECO:0000256" key="4">
    <source>
        <dbReference type="ARBA" id="ARBA00022833"/>
    </source>
</evidence>
<evidence type="ECO:0000256" key="2">
    <source>
        <dbReference type="ARBA" id="ARBA00022737"/>
    </source>
</evidence>
<feature type="zinc finger region" description="C3H1-type" evidence="5">
    <location>
        <begin position="37"/>
        <end position="65"/>
    </location>
</feature>
<dbReference type="InterPro" id="IPR000571">
    <property type="entry name" value="Znf_CCCH"/>
</dbReference>
<dbReference type="PROSITE" id="PS50103">
    <property type="entry name" value="ZF_C3H1"/>
    <property type="match status" value="2"/>
</dbReference>
<reference evidence="7" key="1">
    <citation type="submission" date="2022-08" db="EMBL/GenBank/DDBJ databases">
        <title>Novel sulfate-reducing endosymbionts in the free-living metamonad Anaeramoeba.</title>
        <authorList>
            <person name="Jerlstrom-Hultqvist J."/>
            <person name="Cepicka I."/>
            <person name="Gallot-Lavallee L."/>
            <person name="Salas-Leiva D."/>
            <person name="Curtis B.A."/>
            <person name="Zahonova K."/>
            <person name="Pipaliya S."/>
            <person name="Dacks J."/>
            <person name="Roger A.J."/>
        </authorList>
    </citation>
    <scope>NUCLEOTIDE SEQUENCE</scope>
    <source>
        <strain evidence="7">Schooner1</strain>
    </source>
</reference>
<dbReference type="Proteomes" id="UP001150062">
    <property type="component" value="Unassembled WGS sequence"/>
</dbReference>
<organism evidence="7 8">
    <name type="scientific">Anaeramoeba flamelloides</name>
    <dbReference type="NCBI Taxonomy" id="1746091"/>
    <lineage>
        <taxon>Eukaryota</taxon>
        <taxon>Metamonada</taxon>
        <taxon>Anaeramoebidae</taxon>
        <taxon>Anaeramoeba</taxon>
    </lineage>
</organism>
<gene>
    <name evidence="7" type="ORF">M0813_16492</name>
</gene>
<dbReference type="Gene3D" id="4.10.1000.10">
    <property type="entry name" value="Zinc finger, CCCH-type"/>
    <property type="match status" value="2"/>
</dbReference>
<dbReference type="InterPro" id="IPR036855">
    <property type="entry name" value="Znf_CCCH_sf"/>
</dbReference>
<keyword evidence="2" id="KW-0677">Repeat</keyword>
<keyword evidence="4 5" id="KW-0862">Zinc</keyword>
<evidence type="ECO:0000256" key="3">
    <source>
        <dbReference type="ARBA" id="ARBA00022771"/>
    </source>
</evidence>
<dbReference type="PANTHER" id="PTHR12547:SF18">
    <property type="entry name" value="PROTEIN TIS11"/>
    <property type="match status" value="1"/>
</dbReference>
<evidence type="ECO:0000313" key="8">
    <source>
        <dbReference type="Proteomes" id="UP001150062"/>
    </source>
</evidence>